<protein>
    <submittedName>
        <fullName evidence="1">Uncharacterized protein</fullName>
    </submittedName>
</protein>
<keyword evidence="2" id="KW-1185">Reference proteome</keyword>
<sequence>MGTCETCRWWNKPENEIPPFVPERRSFFFGLIKYTTDEPPYYEYRRLMGSAGSCRRNPETLRKWKDDWCGEYIASQSGDAA</sequence>
<organism evidence="1 2">
    <name type="scientific">Tardibacter chloracetimidivorans</name>
    <dbReference type="NCBI Taxonomy" id="1921510"/>
    <lineage>
        <taxon>Bacteria</taxon>
        <taxon>Pseudomonadati</taxon>
        <taxon>Pseudomonadota</taxon>
        <taxon>Alphaproteobacteria</taxon>
        <taxon>Sphingomonadales</taxon>
        <taxon>Sphingomonadaceae</taxon>
        <taxon>Tardibacter</taxon>
    </lineage>
</organism>
<dbReference type="AlphaFoldDB" id="A0A1L3ZV66"/>
<dbReference type="STRING" id="1921510.BSL82_09375"/>
<accession>A0A1L3ZV66</accession>
<reference evidence="2" key="1">
    <citation type="submission" date="2016-11" db="EMBL/GenBank/DDBJ databases">
        <title>Complete Genome Sequence of alachlor-degrading Sphingomonas sp. strain JJ-A5.</title>
        <authorList>
            <person name="Lee H."/>
            <person name="Ka J.-O."/>
        </authorList>
    </citation>
    <scope>NUCLEOTIDE SEQUENCE [LARGE SCALE GENOMIC DNA]</scope>
    <source>
        <strain evidence="2">JJ-A5</strain>
    </source>
</reference>
<dbReference type="KEGG" id="sphj:BSL82_09375"/>
<proteinExistence type="predicted"/>
<name>A0A1L3ZV66_9SPHN</name>
<evidence type="ECO:0000313" key="2">
    <source>
        <dbReference type="Proteomes" id="UP000182063"/>
    </source>
</evidence>
<dbReference type="EMBL" id="CP018221">
    <property type="protein sequence ID" value="API59490.1"/>
    <property type="molecule type" value="Genomic_DNA"/>
</dbReference>
<gene>
    <name evidence="1" type="ORF">BSL82_09375</name>
</gene>
<evidence type="ECO:0000313" key="1">
    <source>
        <dbReference type="EMBL" id="API59490.1"/>
    </source>
</evidence>
<dbReference type="Proteomes" id="UP000182063">
    <property type="component" value="Chromosome"/>
</dbReference>